<protein>
    <submittedName>
        <fullName evidence="1">Uncharacterized protein</fullName>
    </submittedName>
</protein>
<dbReference type="Proteomes" id="UP001055879">
    <property type="component" value="Linkage Group LG12"/>
</dbReference>
<evidence type="ECO:0000313" key="1">
    <source>
        <dbReference type="EMBL" id="KAI3684967.1"/>
    </source>
</evidence>
<organism evidence="1 2">
    <name type="scientific">Arctium lappa</name>
    <name type="common">Greater burdock</name>
    <name type="synonym">Lappa major</name>
    <dbReference type="NCBI Taxonomy" id="4217"/>
    <lineage>
        <taxon>Eukaryota</taxon>
        <taxon>Viridiplantae</taxon>
        <taxon>Streptophyta</taxon>
        <taxon>Embryophyta</taxon>
        <taxon>Tracheophyta</taxon>
        <taxon>Spermatophyta</taxon>
        <taxon>Magnoliopsida</taxon>
        <taxon>eudicotyledons</taxon>
        <taxon>Gunneridae</taxon>
        <taxon>Pentapetalae</taxon>
        <taxon>asterids</taxon>
        <taxon>campanulids</taxon>
        <taxon>Asterales</taxon>
        <taxon>Asteraceae</taxon>
        <taxon>Carduoideae</taxon>
        <taxon>Cardueae</taxon>
        <taxon>Arctiinae</taxon>
        <taxon>Arctium</taxon>
    </lineage>
</organism>
<accession>A0ACB8YGY2</accession>
<gene>
    <name evidence="1" type="ORF">L6452_34197</name>
</gene>
<proteinExistence type="predicted"/>
<name>A0ACB8YGY2_ARCLA</name>
<sequence length="291" mass="32534">MPRFDGCIMCQKALPHAHSDPMAHERRESPKSTISDMNPVYQSMRLEDARRFMQPNRVLASGGVVGDSNLEMQGVGVRSRYDDHEAVRPQFEGVMPFYAVQGQYVNDRTISQRPETGDQAMVSSPLGVVGLTGEMQSTYGVLLHHVPHAGHESVVQQSVVPMQSQAKQETVVNKRVSSDSTSVGVPSPTSDNHVHESPREYPGNFPLIVPKEDNVESDFTYDNLIQIDARMEGLRRRPHEVLVNNDQSSFHIENPRPDILENRPMDIGMKELNLDNPLGKPQLVVDANYIT</sequence>
<evidence type="ECO:0000313" key="2">
    <source>
        <dbReference type="Proteomes" id="UP001055879"/>
    </source>
</evidence>
<reference evidence="2" key="1">
    <citation type="journal article" date="2022" name="Mol. Ecol. Resour.">
        <title>The genomes of chicory, endive, great burdock and yacon provide insights into Asteraceae palaeo-polyploidization history and plant inulin production.</title>
        <authorList>
            <person name="Fan W."/>
            <person name="Wang S."/>
            <person name="Wang H."/>
            <person name="Wang A."/>
            <person name="Jiang F."/>
            <person name="Liu H."/>
            <person name="Zhao H."/>
            <person name="Xu D."/>
            <person name="Zhang Y."/>
        </authorList>
    </citation>
    <scope>NUCLEOTIDE SEQUENCE [LARGE SCALE GENOMIC DNA]</scope>
    <source>
        <strain evidence="2">cv. Niubang</strain>
    </source>
</reference>
<keyword evidence="2" id="KW-1185">Reference proteome</keyword>
<reference evidence="1 2" key="2">
    <citation type="journal article" date="2022" name="Mol. Ecol. Resour.">
        <title>The genomes of chicory, endive, great burdock and yacon provide insights into Asteraceae paleo-polyploidization history and plant inulin production.</title>
        <authorList>
            <person name="Fan W."/>
            <person name="Wang S."/>
            <person name="Wang H."/>
            <person name="Wang A."/>
            <person name="Jiang F."/>
            <person name="Liu H."/>
            <person name="Zhao H."/>
            <person name="Xu D."/>
            <person name="Zhang Y."/>
        </authorList>
    </citation>
    <scope>NUCLEOTIDE SEQUENCE [LARGE SCALE GENOMIC DNA]</scope>
    <source>
        <strain evidence="2">cv. Niubang</strain>
    </source>
</reference>
<dbReference type="EMBL" id="CM042058">
    <property type="protein sequence ID" value="KAI3684967.1"/>
    <property type="molecule type" value="Genomic_DNA"/>
</dbReference>
<comment type="caution">
    <text evidence="1">The sequence shown here is derived from an EMBL/GenBank/DDBJ whole genome shotgun (WGS) entry which is preliminary data.</text>
</comment>